<evidence type="ECO:0000313" key="5">
    <source>
        <dbReference type="Proteomes" id="UP000284706"/>
    </source>
</evidence>
<dbReference type="PIRSF" id="PIRSF002155">
    <property type="entry name" value="Ribosomal_L1"/>
    <property type="match status" value="1"/>
</dbReference>
<gene>
    <name evidence="4" type="ORF">CVT26_005353</name>
</gene>
<reference evidence="4 5" key="1">
    <citation type="journal article" date="2018" name="Evol. Lett.">
        <title>Horizontal gene cluster transfer increased hallucinogenic mushroom diversity.</title>
        <authorList>
            <person name="Reynolds H.T."/>
            <person name="Vijayakumar V."/>
            <person name="Gluck-Thaler E."/>
            <person name="Korotkin H.B."/>
            <person name="Matheny P.B."/>
            <person name="Slot J.C."/>
        </authorList>
    </citation>
    <scope>NUCLEOTIDE SEQUENCE [LARGE SCALE GENOMIC DNA]</scope>
    <source>
        <strain evidence="4 5">SRW20</strain>
    </source>
</reference>
<comment type="similarity">
    <text evidence="1">Belongs to the universal ribosomal protein uL1 family.</text>
</comment>
<dbReference type="InterPro" id="IPR016095">
    <property type="entry name" value="Ribosomal_uL1_3-a/b-sand"/>
</dbReference>
<protein>
    <recommendedName>
        <fullName evidence="6">Ribosomal protein</fullName>
    </recommendedName>
</protein>
<dbReference type="InParanoid" id="A0A409YSZ6"/>
<proteinExistence type="inferred from homology"/>
<keyword evidence="3" id="KW-0687">Ribonucleoprotein</keyword>
<dbReference type="Pfam" id="PF00687">
    <property type="entry name" value="Ribosomal_L1"/>
    <property type="match status" value="1"/>
</dbReference>
<dbReference type="AlphaFoldDB" id="A0A409YSZ6"/>
<dbReference type="Gene3D" id="3.40.50.790">
    <property type="match status" value="1"/>
</dbReference>
<organism evidence="4 5">
    <name type="scientific">Gymnopilus dilepis</name>
    <dbReference type="NCBI Taxonomy" id="231916"/>
    <lineage>
        <taxon>Eukaryota</taxon>
        <taxon>Fungi</taxon>
        <taxon>Dikarya</taxon>
        <taxon>Basidiomycota</taxon>
        <taxon>Agaricomycotina</taxon>
        <taxon>Agaricomycetes</taxon>
        <taxon>Agaricomycetidae</taxon>
        <taxon>Agaricales</taxon>
        <taxon>Agaricineae</taxon>
        <taxon>Hymenogastraceae</taxon>
        <taxon>Gymnopilus</taxon>
    </lineage>
</organism>
<evidence type="ECO:0000256" key="1">
    <source>
        <dbReference type="ARBA" id="ARBA00010531"/>
    </source>
</evidence>
<evidence type="ECO:0008006" key="6">
    <source>
        <dbReference type="Google" id="ProtNLM"/>
    </source>
</evidence>
<sequence>MLRPLLRLCSLPPQFVVPSIRHLSTSSALQYTRKASGSTIRVPSKKAQAAKAKRKAALAAKEDERYLKLSLEDAISVLRAVEVASPKSTYELIVKTRVGNGAAVPRGRVSLPREAKPKGEDKILVFAEGRLAEDAKKAGAHIVGGVELIDGILNNRHRATTILCTPALIKAITPRLGRFLGPLGLMPSERRGTVTEDIVGYIQRLRGTSEWRADRAGTIRAPIATMEFPVSDVVTNFRQFLTSVKKATGNLKEADEAERRAKNSGGVIPITKVMLSSSRGPGIRIADF</sequence>
<dbReference type="PANTHER" id="PTHR36427:SF3">
    <property type="entry name" value="LARGE RIBOSOMAL SUBUNIT PROTEIN UL1M"/>
    <property type="match status" value="1"/>
</dbReference>
<dbReference type="GO" id="GO:0005762">
    <property type="term" value="C:mitochondrial large ribosomal subunit"/>
    <property type="evidence" value="ECO:0007669"/>
    <property type="project" value="TreeGrafter"/>
</dbReference>
<dbReference type="GO" id="GO:0006412">
    <property type="term" value="P:translation"/>
    <property type="evidence" value="ECO:0007669"/>
    <property type="project" value="InterPro"/>
</dbReference>
<dbReference type="PANTHER" id="PTHR36427">
    <property type="entry name" value="54S RIBOSOMAL PROTEIN L1, MITOCHONDRIAL"/>
    <property type="match status" value="1"/>
</dbReference>
<dbReference type="FunCoup" id="A0A409YSZ6">
    <property type="interactions" value="107"/>
</dbReference>
<comment type="caution">
    <text evidence="4">The sequence shown here is derived from an EMBL/GenBank/DDBJ whole genome shotgun (WGS) entry which is preliminary data.</text>
</comment>
<dbReference type="CDD" id="cd00403">
    <property type="entry name" value="Ribosomal_L1"/>
    <property type="match status" value="1"/>
</dbReference>
<dbReference type="InterPro" id="IPR002143">
    <property type="entry name" value="Ribosomal_uL1"/>
</dbReference>
<dbReference type="EMBL" id="NHYE01000373">
    <property type="protein sequence ID" value="PPR06131.1"/>
    <property type="molecule type" value="Genomic_DNA"/>
</dbReference>
<dbReference type="OrthoDB" id="1747252at2759"/>
<evidence type="ECO:0000256" key="2">
    <source>
        <dbReference type="ARBA" id="ARBA00022980"/>
    </source>
</evidence>
<evidence type="ECO:0000256" key="3">
    <source>
        <dbReference type="ARBA" id="ARBA00023274"/>
    </source>
</evidence>
<accession>A0A409YSZ6</accession>
<keyword evidence="2" id="KW-0689">Ribosomal protein</keyword>
<evidence type="ECO:0000313" key="4">
    <source>
        <dbReference type="EMBL" id="PPR06131.1"/>
    </source>
</evidence>
<dbReference type="STRING" id="231916.A0A409YSZ6"/>
<name>A0A409YSZ6_9AGAR</name>
<dbReference type="Proteomes" id="UP000284706">
    <property type="component" value="Unassembled WGS sequence"/>
</dbReference>
<dbReference type="InterPro" id="IPR028364">
    <property type="entry name" value="Ribosomal_uL1/biogenesis"/>
</dbReference>
<dbReference type="InterPro" id="IPR023674">
    <property type="entry name" value="Ribosomal_uL1-like"/>
</dbReference>
<dbReference type="SUPFAM" id="SSF56808">
    <property type="entry name" value="Ribosomal protein L1"/>
    <property type="match status" value="1"/>
</dbReference>
<keyword evidence="5" id="KW-1185">Reference proteome</keyword>
<dbReference type="GO" id="GO:0003723">
    <property type="term" value="F:RNA binding"/>
    <property type="evidence" value="ECO:0007669"/>
    <property type="project" value="InterPro"/>
</dbReference>
<dbReference type="GO" id="GO:0003735">
    <property type="term" value="F:structural constituent of ribosome"/>
    <property type="evidence" value="ECO:0007669"/>
    <property type="project" value="InterPro"/>
</dbReference>
<dbReference type="Gene3D" id="3.30.190.20">
    <property type="match status" value="1"/>
</dbReference>